<proteinExistence type="predicted"/>
<name>A0ABT2JEK6_9PSEU</name>
<evidence type="ECO:0000313" key="1">
    <source>
        <dbReference type="EMBL" id="MCT2585865.1"/>
    </source>
</evidence>
<reference evidence="1 2" key="1">
    <citation type="submission" date="2021-02" db="EMBL/GenBank/DDBJ databases">
        <title>Actinophytocola xerophila sp. nov., isolated from soil of cotton cropping field.</title>
        <authorList>
            <person name="Huang R."/>
            <person name="Chen X."/>
            <person name="Ge X."/>
            <person name="Liu W."/>
        </authorList>
    </citation>
    <scope>NUCLEOTIDE SEQUENCE [LARGE SCALE GENOMIC DNA]</scope>
    <source>
        <strain evidence="1 2">S1-96</strain>
    </source>
</reference>
<gene>
    <name evidence="1" type="ORF">JT362_22365</name>
</gene>
<evidence type="ECO:0000313" key="2">
    <source>
        <dbReference type="Proteomes" id="UP001156441"/>
    </source>
</evidence>
<accession>A0ABT2JEK6</accession>
<keyword evidence="2" id="KW-1185">Reference proteome</keyword>
<dbReference type="EMBL" id="JAFFZE010000016">
    <property type="protein sequence ID" value="MCT2585865.1"/>
    <property type="molecule type" value="Genomic_DNA"/>
</dbReference>
<comment type="caution">
    <text evidence="1">The sequence shown here is derived from an EMBL/GenBank/DDBJ whole genome shotgun (WGS) entry which is preliminary data.</text>
</comment>
<organism evidence="1 2">
    <name type="scientific">Actinophytocola gossypii</name>
    <dbReference type="NCBI Taxonomy" id="2812003"/>
    <lineage>
        <taxon>Bacteria</taxon>
        <taxon>Bacillati</taxon>
        <taxon>Actinomycetota</taxon>
        <taxon>Actinomycetes</taxon>
        <taxon>Pseudonocardiales</taxon>
        <taxon>Pseudonocardiaceae</taxon>
    </lineage>
</organism>
<protein>
    <submittedName>
        <fullName evidence="1">Uncharacterized protein</fullName>
    </submittedName>
</protein>
<dbReference type="Proteomes" id="UP001156441">
    <property type="component" value="Unassembled WGS sequence"/>
</dbReference>
<sequence length="82" mass="8986">MGSYQGQATLVLRDETTIEGQATIRTSKRLWEGTIVLGEEDRDRAGELTRIELPTGETRPVTATRTVPDGDTGRYVVTFTSG</sequence>
<dbReference type="RefSeq" id="WP_260193594.1">
    <property type="nucleotide sequence ID" value="NZ_JAFFZE010000016.1"/>
</dbReference>